<feature type="compositionally biased region" description="Pro residues" evidence="1">
    <location>
        <begin position="54"/>
        <end position="63"/>
    </location>
</feature>
<dbReference type="RefSeq" id="WP_065727231.1">
    <property type="nucleotide sequence ID" value="NZ_CP016428.1"/>
</dbReference>
<evidence type="ECO:0008006" key="5">
    <source>
        <dbReference type="Google" id="ProtNLM"/>
    </source>
</evidence>
<keyword evidence="4" id="KW-1185">Reference proteome</keyword>
<name>A0A1B1UB22_9BRAD</name>
<evidence type="ECO:0000256" key="1">
    <source>
        <dbReference type="SAM" id="MobiDB-lite"/>
    </source>
</evidence>
<evidence type="ECO:0000256" key="2">
    <source>
        <dbReference type="SAM" id="SignalP"/>
    </source>
</evidence>
<evidence type="ECO:0000313" key="3">
    <source>
        <dbReference type="EMBL" id="ANV99942.1"/>
    </source>
</evidence>
<evidence type="ECO:0000313" key="4">
    <source>
        <dbReference type="Proteomes" id="UP000092839"/>
    </source>
</evidence>
<dbReference type="EMBL" id="CP016428">
    <property type="protein sequence ID" value="ANV99942.1"/>
    <property type="molecule type" value="Genomic_DNA"/>
</dbReference>
<proteinExistence type="predicted"/>
<feature type="chain" id="PRO_5008530312" description="L,D-transpeptidase" evidence="2">
    <location>
        <begin position="20"/>
        <end position="63"/>
    </location>
</feature>
<reference evidence="3 4" key="1">
    <citation type="submission" date="2016-07" db="EMBL/GenBank/DDBJ databases">
        <title>Complete genome sequence of Bradyrhizobium icense LMTR 13T, a potential inoculant strain isolated from lima bean (Phaseolus lunatus) in Peru.</title>
        <authorList>
            <person name="Ormeno-Orrillo E."/>
            <person name="Duran D."/>
            <person name="Rogel M.A."/>
            <person name="Rey L."/>
            <person name="Imperial J."/>
            <person name="Ruiz-Argueso T."/>
            <person name="Martinez-Romero E."/>
        </authorList>
    </citation>
    <scope>NUCLEOTIDE SEQUENCE [LARGE SCALE GENOMIC DNA]</scope>
    <source>
        <strain evidence="3 4">LMTR 13</strain>
    </source>
</reference>
<accession>A0A1B1UB22</accession>
<gene>
    <name evidence="3" type="ORF">LMTR13_06880</name>
</gene>
<feature type="region of interest" description="Disordered" evidence="1">
    <location>
        <begin position="40"/>
        <end position="63"/>
    </location>
</feature>
<dbReference type="OrthoDB" id="8249123at2"/>
<keyword evidence="2" id="KW-0732">Signal</keyword>
<organism evidence="3 4">
    <name type="scientific">Bradyrhizobium icense</name>
    <dbReference type="NCBI Taxonomy" id="1274631"/>
    <lineage>
        <taxon>Bacteria</taxon>
        <taxon>Pseudomonadati</taxon>
        <taxon>Pseudomonadota</taxon>
        <taxon>Alphaproteobacteria</taxon>
        <taxon>Hyphomicrobiales</taxon>
        <taxon>Nitrobacteraceae</taxon>
        <taxon>Bradyrhizobium</taxon>
    </lineage>
</organism>
<dbReference type="KEGG" id="bic:LMTR13_06880"/>
<dbReference type="Proteomes" id="UP000092839">
    <property type="component" value="Chromosome"/>
</dbReference>
<sequence length="63" mass="6655">MKIVIVVDATLAVVTAAGAADIPRRQPVYQTAQIGKMPIGKTPIGKTPIGKTPVAPPRPYARY</sequence>
<feature type="signal peptide" evidence="2">
    <location>
        <begin position="1"/>
        <end position="19"/>
    </location>
</feature>
<dbReference type="AlphaFoldDB" id="A0A1B1UB22"/>
<protein>
    <recommendedName>
        <fullName evidence="5">L,D-transpeptidase</fullName>
    </recommendedName>
</protein>